<evidence type="ECO:0000256" key="1">
    <source>
        <dbReference type="SAM" id="MobiDB-lite"/>
    </source>
</evidence>
<evidence type="ECO:0000259" key="3">
    <source>
        <dbReference type="Pfam" id="PF14016"/>
    </source>
</evidence>
<dbReference type="Pfam" id="PF14016">
    <property type="entry name" value="DUF4232"/>
    <property type="match status" value="1"/>
</dbReference>
<name>A0AAU2VZH8_9ACTN</name>
<accession>A0AAU2VZH8</accession>
<feature type="chain" id="PRO_5043457758" evidence="2">
    <location>
        <begin position="27"/>
        <end position="211"/>
    </location>
</feature>
<dbReference type="EMBL" id="CP108313">
    <property type="protein sequence ID" value="WTW73110.1"/>
    <property type="molecule type" value="Genomic_DNA"/>
</dbReference>
<proteinExistence type="predicted"/>
<feature type="domain" description="DUF4232" evidence="3">
    <location>
        <begin position="80"/>
        <end position="206"/>
    </location>
</feature>
<dbReference type="PROSITE" id="PS51257">
    <property type="entry name" value="PROKAR_LIPOPROTEIN"/>
    <property type="match status" value="1"/>
</dbReference>
<feature type="region of interest" description="Disordered" evidence="1">
    <location>
        <begin position="26"/>
        <end position="84"/>
    </location>
</feature>
<dbReference type="AlphaFoldDB" id="A0AAU2VZH8"/>
<keyword evidence="2" id="KW-0732">Signal</keyword>
<dbReference type="InterPro" id="IPR025326">
    <property type="entry name" value="DUF4232"/>
</dbReference>
<protein>
    <submittedName>
        <fullName evidence="4">DUF4232 domain-containing protein</fullName>
    </submittedName>
</protein>
<feature type="signal peptide" evidence="2">
    <location>
        <begin position="1"/>
        <end position="26"/>
    </location>
</feature>
<reference evidence="4" key="1">
    <citation type="submission" date="2022-10" db="EMBL/GenBank/DDBJ databases">
        <title>The complete genomes of actinobacterial strains from the NBC collection.</title>
        <authorList>
            <person name="Joergensen T.S."/>
            <person name="Alvarez Arevalo M."/>
            <person name="Sterndorff E.B."/>
            <person name="Faurdal D."/>
            <person name="Vuksanovic O."/>
            <person name="Mourched A.-S."/>
            <person name="Charusanti P."/>
            <person name="Shaw S."/>
            <person name="Blin K."/>
            <person name="Weber T."/>
        </authorList>
    </citation>
    <scope>NUCLEOTIDE SEQUENCE</scope>
    <source>
        <strain evidence="4">NBC_00008</strain>
    </source>
</reference>
<organism evidence="4">
    <name type="scientific">Streptomyces sp. NBC_00008</name>
    <dbReference type="NCBI Taxonomy" id="2903610"/>
    <lineage>
        <taxon>Bacteria</taxon>
        <taxon>Bacillati</taxon>
        <taxon>Actinomycetota</taxon>
        <taxon>Actinomycetes</taxon>
        <taxon>Kitasatosporales</taxon>
        <taxon>Streptomycetaceae</taxon>
        <taxon>Streptomyces</taxon>
    </lineage>
</organism>
<gene>
    <name evidence="4" type="ORF">OG398_35180</name>
</gene>
<evidence type="ECO:0000256" key="2">
    <source>
        <dbReference type="SAM" id="SignalP"/>
    </source>
</evidence>
<sequence>MTRRGRLRRAMLAASVAGAVALGVSACGSAEGGDSTPAANSSSADEEQTSEPAPKDTPSASEDSGNGEDSAAQKESSGRCTADHLKPAMGRVGHAAGNVYYDLKLTNTGSSSCGLEGFPGVSLIQRDGSTIGKAATREGITKGAVTLEAGKTGHVVLHTVNKGLKSSGCWDKPDLLKINPPGSKASLTLRTDKPEVCGDTFQVGPVSNTAG</sequence>
<evidence type="ECO:0000313" key="4">
    <source>
        <dbReference type="EMBL" id="WTW73110.1"/>
    </source>
</evidence>